<dbReference type="EMBL" id="CAEZYK010000125">
    <property type="protein sequence ID" value="CAB4735114.1"/>
    <property type="molecule type" value="Genomic_DNA"/>
</dbReference>
<dbReference type="AlphaFoldDB" id="A0A6J7FLS4"/>
<name>A0A6J7FLS4_9ZZZZ</name>
<dbReference type="EMBL" id="CAFBPQ010000010">
    <property type="protein sequence ID" value="CAB5018839.1"/>
    <property type="molecule type" value="Genomic_DNA"/>
</dbReference>
<evidence type="ECO:0000313" key="3">
    <source>
        <dbReference type="EMBL" id="CAB4969129.1"/>
    </source>
</evidence>
<organism evidence="2">
    <name type="scientific">freshwater metagenome</name>
    <dbReference type="NCBI Taxonomy" id="449393"/>
    <lineage>
        <taxon>unclassified sequences</taxon>
        <taxon>metagenomes</taxon>
        <taxon>ecological metagenomes</taxon>
    </lineage>
</organism>
<evidence type="ECO:0000313" key="4">
    <source>
        <dbReference type="EMBL" id="CAB5018839.1"/>
    </source>
</evidence>
<dbReference type="EMBL" id="CAFBOF010000002">
    <property type="protein sequence ID" value="CAB4969129.1"/>
    <property type="molecule type" value="Genomic_DNA"/>
</dbReference>
<evidence type="ECO:0000313" key="1">
    <source>
        <dbReference type="EMBL" id="CAB4735114.1"/>
    </source>
</evidence>
<proteinExistence type="predicted"/>
<protein>
    <submittedName>
        <fullName evidence="2">Unannotated protein</fullName>
    </submittedName>
</protein>
<gene>
    <name evidence="1" type="ORF">UFOPK2683_01533</name>
    <name evidence="2" type="ORF">UFOPK3605_00237</name>
    <name evidence="3" type="ORF">UFOPK3897_00218</name>
    <name evidence="4" type="ORF">UFOPK4121_00522</name>
</gene>
<evidence type="ECO:0000313" key="2">
    <source>
        <dbReference type="EMBL" id="CAB4896582.1"/>
    </source>
</evidence>
<dbReference type="EMBL" id="CAFBMM010000003">
    <property type="protein sequence ID" value="CAB4896582.1"/>
    <property type="molecule type" value="Genomic_DNA"/>
</dbReference>
<accession>A0A6J7FLS4</accession>
<sequence>MREIDPNCELCEEARITEWFYEDDDCWIAMCEICAVPMVVWRNHSNSPPPETKDLLHGHLAAVVNTHFEDFEHRVDDNMRQIPDHYHAHARPVGGFFGHGITRRQ</sequence>
<reference evidence="2" key="1">
    <citation type="submission" date="2020-05" db="EMBL/GenBank/DDBJ databases">
        <authorList>
            <person name="Chiriac C."/>
            <person name="Salcher M."/>
            <person name="Ghai R."/>
            <person name="Kavagutti S V."/>
        </authorList>
    </citation>
    <scope>NUCLEOTIDE SEQUENCE</scope>
</reference>